<organism evidence="7 8">
    <name type="scientific">Polluticaenibacter yanchengensis</name>
    <dbReference type="NCBI Taxonomy" id="3014562"/>
    <lineage>
        <taxon>Bacteria</taxon>
        <taxon>Pseudomonadati</taxon>
        <taxon>Bacteroidota</taxon>
        <taxon>Chitinophagia</taxon>
        <taxon>Chitinophagales</taxon>
        <taxon>Chitinophagaceae</taxon>
        <taxon>Polluticaenibacter</taxon>
    </lineage>
</organism>
<keyword evidence="2" id="KW-0813">Transport</keyword>
<accession>A0ABT4UIG7</accession>
<dbReference type="Pfam" id="PF25973">
    <property type="entry name" value="BSH_CzcB"/>
    <property type="match status" value="1"/>
</dbReference>
<proteinExistence type="inferred from homology"/>
<dbReference type="Gene3D" id="2.40.30.170">
    <property type="match status" value="1"/>
</dbReference>
<evidence type="ECO:0000259" key="5">
    <source>
        <dbReference type="Pfam" id="PF25967"/>
    </source>
</evidence>
<dbReference type="Gene3D" id="2.40.420.20">
    <property type="match status" value="1"/>
</dbReference>
<dbReference type="InterPro" id="IPR051909">
    <property type="entry name" value="MFP_Cation_Efflux"/>
</dbReference>
<sequence>MTIYRITVLIAFISLFITSCKDNTAEVKEQAPIRYCVDSSFKARLEFANPVLEPIADGIHLTGSVEANPDNVVHYVSLVSGVITHANFSLGDKVSKGQVLAELQSSELSSLQNDRSNIESQIRVAEKKLQAVQSMFNDGISSQKELQEAKSELEIFQSEKSKVASNLHLYSASTNKNVFQIKAPASGIITSKTISGGTQISAEGESLFTVSNLNEVWVMVNIYATNVSNITEGMPVEIRTLSYPGEVFQGKIGVISQVYDQEERVLKARVVLQNSNFKLKPGMLVDVTAVKHFDGTALTVPVESIVFDANENYVVVYKNDCDFEIRKVEIASKTHGKTYITSGINADEKVVTKNQLLIYEQLKNFQN</sequence>
<name>A0ABT4UIG7_9BACT</name>
<feature type="domain" description="Multidrug resistance protein MdtA-like C-terminal permuted SH3" evidence="5">
    <location>
        <begin position="297"/>
        <end position="353"/>
    </location>
</feature>
<comment type="similarity">
    <text evidence="1">Belongs to the membrane fusion protein (MFP) (TC 8.A.1) family.</text>
</comment>
<feature type="coiled-coil region" evidence="3">
    <location>
        <begin position="101"/>
        <end position="166"/>
    </location>
</feature>
<dbReference type="Pfam" id="PF25954">
    <property type="entry name" value="Beta-barrel_RND_2"/>
    <property type="match status" value="1"/>
</dbReference>
<evidence type="ECO:0000256" key="3">
    <source>
        <dbReference type="SAM" id="Coils"/>
    </source>
</evidence>
<feature type="domain" description="CzcB-like barrel-sandwich hybrid" evidence="6">
    <location>
        <begin position="72"/>
        <end position="212"/>
    </location>
</feature>
<dbReference type="InterPro" id="IPR058627">
    <property type="entry name" value="MdtA-like_C"/>
</dbReference>
<protein>
    <submittedName>
        <fullName evidence="7">Efflux RND transporter periplasmic adaptor subunit</fullName>
    </submittedName>
</protein>
<keyword evidence="8" id="KW-1185">Reference proteome</keyword>
<evidence type="ECO:0000259" key="4">
    <source>
        <dbReference type="Pfam" id="PF25954"/>
    </source>
</evidence>
<dbReference type="Gene3D" id="1.10.287.470">
    <property type="entry name" value="Helix hairpin bin"/>
    <property type="match status" value="1"/>
</dbReference>
<dbReference type="Gene3D" id="2.40.50.100">
    <property type="match status" value="1"/>
</dbReference>
<dbReference type="InterPro" id="IPR006143">
    <property type="entry name" value="RND_pump_MFP"/>
</dbReference>
<dbReference type="InterPro" id="IPR058647">
    <property type="entry name" value="BSH_CzcB-like"/>
</dbReference>
<evidence type="ECO:0000313" key="8">
    <source>
        <dbReference type="Proteomes" id="UP001210231"/>
    </source>
</evidence>
<dbReference type="PROSITE" id="PS51257">
    <property type="entry name" value="PROKAR_LIPOPROTEIN"/>
    <property type="match status" value="1"/>
</dbReference>
<dbReference type="PANTHER" id="PTHR30097:SF4">
    <property type="entry name" value="SLR6042 PROTEIN"/>
    <property type="match status" value="1"/>
</dbReference>
<dbReference type="Pfam" id="PF25967">
    <property type="entry name" value="RND-MFP_C"/>
    <property type="match status" value="1"/>
</dbReference>
<keyword evidence="3" id="KW-0175">Coiled coil</keyword>
<dbReference type="Proteomes" id="UP001210231">
    <property type="component" value="Unassembled WGS sequence"/>
</dbReference>
<evidence type="ECO:0000313" key="7">
    <source>
        <dbReference type="EMBL" id="MDA3614580.1"/>
    </source>
</evidence>
<comment type="caution">
    <text evidence="7">The sequence shown here is derived from an EMBL/GenBank/DDBJ whole genome shotgun (WGS) entry which is preliminary data.</text>
</comment>
<evidence type="ECO:0000256" key="1">
    <source>
        <dbReference type="ARBA" id="ARBA00009477"/>
    </source>
</evidence>
<dbReference type="InterPro" id="IPR058792">
    <property type="entry name" value="Beta-barrel_RND_2"/>
</dbReference>
<feature type="domain" description="CusB-like beta-barrel" evidence="4">
    <location>
        <begin position="215"/>
        <end position="289"/>
    </location>
</feature>
<evidence type="ECO:0000259" key="6">
    <source>
        <dbReference type="Pfam" id="PF25973"/>
    </source>
</evidence>
<dbReference type="PANTHER" id="PTHR30097">
    <property type="entry name" value="CATION EFFLUX SYSTEM PROTEIN CUSB"/>
    <property type="match status" value="1"/>
</dbReference>
<dbReference type="NCBIfam" id="TIGR01730">
    <property type="entry name" value="RND_mfp"/>
    <property type="match status" value="1"/>
</dbReference>
<reference evidence="7 8" key="1">
    <citation type="submission" date="2022-12" db="EMBL/GenBank/DDBJ databases">
        <title>Chitinophagaceae gen. sp. nov., a new member of the family Chitinophagaceae, isolated from soil in a chemical factory.</title>
        <authorList>
            <person name="Ke Z."/>
        </authorList>
    </citation>
    <scope>NUCLEOTIDE SEQUENCE [LARGE SCALE GENOMIC DNA]</scope>
    <source>
        <strain evidence="7 8">LY-5</strain>
    </source>
</reference>
<dbReference type="RefSeq" id="WP_407030905.1">
    <property type="nucleotide sequence ID" value="NZ_JAQGEF010000006.1"/>
</dbReference>
<evidence type="ECO:0000256" key="2">
    <source>
        <dbReference type="ARBA" id="ARBA00022448"/>
    </source>
</evidence>
<dbReference type="SUPFAM" id="SSF111369">
    <property type="entry name" value="HlyD-like secretion proteins"/>
    <property type="match status" value="1"/>
</dbReference>
<dbReference type="EMBL" id="JAQGEF010000006">
    <property type="protein sequence ID" value="MDA3614580.1"/>
    <property type="molecule type" value="Genomic_DNA"/>
</dbReference>
<gene>
    <name evidence="7" type="ORF">O3P16_07155</name>
</gene>